<gene>
    <name evidence="4" type="ORF">G3I74_02910</name>
</gene>
<protein>
    <submittedName>
        <fullName evidence="4">Acyl carrier protein</fullName>
    </submittedName>
</protein>
<dbReference type="PROSITE" id="PS50075">
    <property type="entry name" value="CARRIER"/>
    <property type="match status" value="1"/>
</dbReference>
<evidence type="ECO:0000259" key="3">
    <source>
        <dbReference type="PROSITE" id="PS50075"/>
    </source>
</evidence>
<evidence type="ECO:0000313" key="4">
    <source>
        <dbReference type="EMBL" id="NDY94679.1"/>
    </source>
</evidence>
<evidence type="ECO:0000313" key="5">
    <source>
        <dbReference type="Proteomes" id="UP000484885"/>
    </source>
</evidence>
<keyword evidence="1" id="KW-0596">Phosphopantetheine</keyword>
<dbReference type="InterPro" id="IPR009081">
    <property type="entry name" value="PP-bd_ACP"/>
</dbReference>
<reference evidence="4 5" key="1">
    <citation type="submission" date="2020-02" db="EMBL/GenBank/DDBJ databases">
        <authorList>
            <person name="Zhang X.-Y."/>
        </authorList>
    </citation>
    <scope>NUCLEOTIDE SEQUENCE [LARGE SCALE GENOMIC DNA]</scope>
    <source>
        <strain evidence="4 5">C33</strain>
    </source>
</reference>
<dbReference type="AlphaFoldDB" id="A0A845VBK2"/>
<dbReference type="SUPFAM" id="SSF47336">
    <property type="entry name" value="ACP-like"/>
    <property type="match status" value="1"/>
</dbReference>
<dbReference type="Gene3D" id="1.10.1200.10">
    <property type="entry name" value="ACP-like"/>
    <property type="match status" value="1"/>
</dbReference>
<proteinExistence type="predicted"/>
<feature type="domain" description="Carrier" evidence="3">
    <location>
        <begin position="3"/>
        <end position="80"/>
    </location>
</feature>
<keyword evidence="2" id="KW-0597">Phosphoprotein</keyword>
<organism evidence="4 5">
    <name type="scientific">Wenzhouxiangella limi</name>
    <dbReference type="NCBI Taxonomy" id="2707351"/>
    <lineage>
        <taxon>Bacteria</taxon>
        <taxon>Pseudomonadati</taxon>
        <taxon>Pseudomonadota</taxon>
        <taxon>Gammaproteobacteria</taxon>
        <taxon>Chromatiales</taxon>
        <taxon>Wenzhouxiangellaceae</taxon>
        <taxon>Wenzhouxiangella</taxon>
    </lineage>
</organism>
<sequence>MTDLRKQSEQAIQVALGRALPEQGDIDWQAALTGDVGLDSVQIMNLVMEIEDELDLSVPVEMLAEIQTLDQLAERLCHLQKERS</sequence>
<dbReference type="Proteomes" id="UP000484885">
    <property type="component" value="Unassembled WGS sequence"/>
</dbReference>
<dbReference type="InterPro" id="IPR006162">
    <property type="entry name" value="Ppantetheine_attach_site"/>
</dbReference>
<dbReference type="RefSeq" id="WP_164210072.1">
    <property type="nucleotide sequence ID" value="NZ_JAAGSC010000031.1"/>
</dbReference>
<name>A0A845VBK2_9GAMM</name>
<dbReference type="EMBL" id="JAAGSC010000031">
    <property type="protein sequence ID" value="NDY94679.1"/>
    <property type="molecule type" value="Genomic_DNA"/>
</dbReference>
<comment type="caution">
    <text evidence="4">The sequence shown here is derived from an EMBL/GenBank/DDBJ whole genome shotgun (WGS) entry which is preliminary data.</text>
</comment>
<dbReference type="Pfam" id="PF00550">
    <property type="entry name" value="PP-binding"/>
    <property type="match status" value="1"/>
</dbReference>
<evidence type="ECO:0000256" key="2">
    <source>
        <dbReference type="ARBA" id="ARBA00022553"/>
    </source>
</evidence>
<dbReference type="InterPro" id="IPR036736">
    <property type="entry name" value="ACP-like_sf"/>
</dbReference>
<keyword evidence="5" id="KW-1185">Reference proteome</keyword>
<dbReference type="PROSITE" id="PS00012">
    <property type="entry name" value="PHOSPHOPANTETHEINE"/>
    <property type="match status" value="1"/>
</dbReference>
<accession>A0A845VBK2</accession>
<evidence type="ECO:0000256" key="1">
    <source>
        <dbReference type="ARBA" id="ARBA00022450"/>
    </source>
</evidence>